<gene>
    <name evidence="1" type="ORF">Pint_14885</name>
</gene>
<accession>A0ACC0Z954</accession>
<dbReference type="EMBL" id="CM047737">
    <property type="protein sequence ID" value="KAJ0047683.1"/>
    <property type="molecule type" value="Genomic_DNA"/>
</dbReference>
<proteinExistence type="predicted"/>
<evidence type="ECO:0000313" key="1">
    <source>
        <dbReference type="EMBL" id="KAJ0047683.1"/>
    </source>
</evidence>
<comment type="caution">
    <text evidence="1">The sequence shown here is derived from an EMBL/GenBank/DDBJ whole genome shotgun (WGS) entry which is preliminary data.</text>
</comment>
<protein>
    <submittedName>
        <fullName evidence="1">Uncharacterized protein</fullName>
    </submittedName>
</protein>
<name>A0ACC0Z954_9ROSI</name>
<sequence length="153" mass="17160">MSGWDGGMFCKCPYVEMVNSRLILPATVDDKYLHLQPFRFCPFSKNQRLQEALMLGRLPVPHHESYGNMDKSRSVEDMNLENCPDLMSSKATSTSTSSGNQISKDTEIGNINQAHLDVETCVSHGPGDGKRNRSEEPKSENEIKEFPSFDLGF</sequence>
<evidence type="ECO:0000313" key="2">
    <source>
        <dbReference type="Proteomes" id="UP001163603"/>
    </source>
</evidence>
<reference evidence="2" key="1">
    <citation type="journal article" date="2023" name="G3 (Bethesda)">
        <title>Genome assembly and association tests identify interacting loci associated with vigor, precocity, and sex in interspecific pistachio rootstocks.</title>
        <authorList>
            <person name="Palmer W."/>
            <person name="Jacygrad E."/>
            <person name="Sagayaradj S."/>
            <person name="Cavanaugh K."/>
            <person name="Han R."/>
            <person name="Bertier L."/>
            <person name="Beede B."/>
            <person name="Kafkas S."/>
            <person name="Golino D."/>
            <person name="Preece J."/>
            <person name="Michelmore R."/>
        </authorList>
    </citation>
    <scope>NUCLEOTIDE SEQUENCE [LARGE SCALE GENOMIC DNA]</scope>
</reference>
<dbReference type="Proteomes" id="UP001163603">
    <property type="component" value="Chromosome 2"/>
</dbReference>
<organism evidence="1 2">
    <name type="scientific">Pistacia integerrima</name>
    <dbReference type="NCBI Taxonomy" id="434235"/>
    <lineage>
        <taxon>Eukaryota</taxon>
        <taxon>Viridiplantae</taxon>
        <taxon>Streptophyta</taxon>
        <taxon>Embryophyta</taxon>
        <taxon>Tracheophyta</taxon>
        <taxon>Spermatophyta</taxon>
        <taxon>Magnoliopsida</taxon>
        <taxon>eudicotyledons</taxon>
        <taxon>Gunneridae</taxon>
        <taxon>Pentapetalae</taxon>
        <taxon>rosids</taxon>
        <taxon>malvids</taxon>
        <taxon>Sapindales</taxon>
        <taxon>Anacardiaceae</taxon>
        <taxon>Pistacia</taxon>
    </lineage>
</organism>
<keyword evidence="2" id="KW-1185">Reference proteome</keyword>